<evidence type="ECO:0000313" key="1">
    <source>
        <dbReference type="EMBL" id="KAF7635589.1"/>
    </source>
</evidence>
<organism evidence="1 2">
    <name type="scientific">Meloidogyne graminicola</name>
    <dbReference type="NCBI Taxonomy" id="189291"/>
    <lineage>
        <taxon>Eukaryota</taxon>
        <taxon>Metazoa</taxon>
        <taxon>Ecdysozoa</taxon>
        <taxon>Nematoda</taxon>
        <taxon>Chromadorea</taxon>
        <taxon>Rhabditida</taxon>
        <taxon>Tylenchina</taxon>
        <taxon>Tylenchomorpha</taxon>
        <taxon>Tylenchoidea</taxon>
        <taxon>Meloidogynidae</taxon>
        <taxon>Meloidogyninae</taxon>
        <taxon>Meloidogyne</taxon>
    </lineage>
</organism>
<dbReference type="Proteomes" id="UP000605970">
    <property type="component" value="Unassembled WGS sequence"/>
</dbReference>
<gene>
    <name evidence="1" type="ORF">Mgra_00004977</name>
</gene>
<proteinExistence type="predicted"/>
<evidence type="ECO:0000313" key="2">
    <source>
        <dbReference type="Proteomes" id="UP000605970"/>
    </source>
</evidence>
<reference evidence="1" key="1">
    <citation type="journal article" date="2020" name="Ecol. Evol.">
        <title>Genome structure and content of the rice root-knot nematode (Meloidogyne graminicola).</title>
        <authorList>
            <person name="Phan N.T."/>
            <person name="Danchin E.G.J."/>
            <person name="Klopp C."/>
            <person name="Perfus-Barbeoch L."/>
            <person name="Kozlowski D.K."/>
            <person name="Koutsovoulos G.D."/>
            <person name="Lopez-Roques C."/>
            <person name="Bouchez O."/>
            <person name="Zahm M."/>
            <person name="Besnard G."/>
            <person name="Bellafiore S."/>
        </authorList>
    </citation>
    <scope>NUCLEOTIDE SEQUENCE</scope>
    <source>
        <strain evidence="1">VN-18</strain>
    </source>
</reference>
<protein>
    <submittedName>
        <fullName evidence="1">Uncharacterized protein</fullName>
    </submittedName>
</protein>
<dbReference type="AlphaFoldDB" id="A0A8S9ZQZ7"/>
<sequence>MKTRKSLEKIFPSFVINSSKDPGFGKSSHFSGSKIQLNNFSAIKAKGVQLKPAAPVNCKRPEETFPPAQPPATHKIASSFSPLRTLFELLYISLPVSSKQILPQENKSKQINKIFNSRKFKTLRSVSLILLVTGEELDERFQRYYLKYFQAKINNMFIPQVMHPNFTKLFILETQINNFHFERDNHL</sequence>
<comment type="caution">
    <text evidence="1">The sequence shown here is derived from an EMBL/GenBank/DDBJ whole genome shotgun (WGS) entry which is preliminary data.</text>
</comment>
<name>A0A8S9ZQZ7_9BILA</name>
<keyword evidence="2" id="KW-1185">Reference proteome</keyword>
<dbReference type="EMBL" id="JABEBT010000040">
    <property type="protein sequence ID" value="KAF7635589.1"/>
    <property type="molecule type" value="Genomic_DNA"/>
</dbReference>
<accession>A0A8S9ZQZ7</accession>